<dbReference type="AlphaFoldDB" id="A0A292YC13"/>
<keyword evidence="6 9" id="KW-1133">Transmembrane helix</keyword>
<dbReference type="PANTHER" id="PTHR30081:SF1">
    <property type="entry name" value="PROTEIN TRANSLOCASE SUBUNIT SECD"/>
    <property type="match status" value="1"/>
</dbReference>
<feature type="transmembrane region" description="Helical" evidence="9">
    <location>
        <begin position="475"/>
        <end position="499"/>
    </location>
</feature>
<evidence type="ECO:0000256" key="1">
    <source>
        <dbReference type="ARBA" id="ARBA00004651"/>
    </source>
</evidence>
<feature type="transmembrane region" description="Helical" evidence="9">
    <location>
        <begin position="443"/>
        <end position="469"/>
    </location>
</feature>
<keyword evidence="7 9" id="KW-0811">Translocation</keyword>
<dbReference type="InterPro" id="IPR005791">
    <property type="entry name" value="SecD"/>
</dbReference>
<dbReference type="InterPro" id="IPR048631">
    <property type="entry name" value="SecD_1st"/>
</dbReference>
<evidence type="ECO:0000259" key="10">
    <source>
        <dbReference type="Pfam" id="PF02355"/>
    </source>
</evidence>
<protein>
    <recommendedName>
        <fullName evidence="9">Protein translocase subunit SecD</fullName>
    </recommendedName>
</protein>
<comment type="subunit">
    <text evidence="9">Forms a complex with SecF. Part of the essential Sec protein translocation apparatus which comprises SecA, SecYEG and auxiliary proteins SecDF. Other proteins may also be involved.</text>
</comment>
<dbReference type="Pfam" id="PF22599">
    <property type="entry name" value="SecDF_P1_head"/>
    <property type="match status" value="1"/>
</dbReference>
<dbReference type="InterPro" id="IPR054384">
    <property type="entry name" value="SecDF_P1_head"/>
</dbReference>
<evidence type="ECO:0000256" key="8">
    <source>
        <dbReference type="ARBA" id="ARBA00023136"/>
    </source>
</evidence>
<dbReference type="Pfam" id="PF02355">
    <property type="entry name" value="SecD_SecF_C"/>
    <property type="match status" value="1"/>
</dbReference>
<keyword evidence="14" id="KW-1185">Reference proteome</keyword>
<comment type="subcellular location">
    <subcellularLocation>
        <location evidence="1 9">Cell membrane</location>
        <topology evidence="1 9">Multi-pass membrane protein</topology>
    </subcellularLocation>
</comment>
<evidence type="ECO:0000256" key="9">
    <source>
        <dbReference type="HAMAP-Rule" id="MF_01463"/>
    </source>
</evidence>
<evidence type="ECO:0000256" key="5">
    <source>
        <dbReference type="ARBA" id="ARBA00022927"/>
    </source>
</evidence>
<dbReference type="EMBL" id="BDME01000001">
    <property type="protein sequence ID" value="GAX87043.1"/>
    <property type="molecule type" value="Genomic_DNA"/>
</dbReference>
<keyword evidence="5 9" id="KW-0653">Protein transport</keyword>
<evidence type="ECO:0000259" key="12">
    <source>
        <dbReference type="Pfam" id="PF22599"/>
    </source>
</evidence>
<comment type="caution">
    <text evidence="13">The sequence shown here is derived from an EMBL/GenBank/DDBJ whole genome shotgun (WGS) entry which is preliminary data.</text>
</comment>
<feature type="domain" description="Protein export membrane protein SecD/SecF C-terminal" evidence="10">
    <location>
        <begin position="337"/>
        <end position="502"/>
    </location>
</feature>
<keyword evidence="4 9" id="KW-0812">Transmembrane</keyword>
<feature type="domain" description="SecDF P1 head subdomain" evidence="12">
    <location>
        <begin position="220"/>
        <end position="330"/>
    </location>
</feature>
<evidence type="ECO:0000256" key="7">
    <source>
        <dbReference type="ARBA" id="ARBA00023010"/>
    </source>
</evidence>
<dbReference type="GO" id="GO:0043952">
    <property type="term" value="P:protein transport by the Sec complex"/>
    <property type="evidence" value="ECO:0007669"/>
    <property type="project" value="UniProtKB-UniRule"/>
</dbReference>
<feature type="transmembrane region" description="Helical" evidence="9">
    <location>
        <begin position="353"/>
        <end position="373"/>
    </location>
</feature>
<dbReference type="Gene3D" id="3.30.1360.200">
    <property type="match status" value="1"/>
</dbReference>
<dbReference type="GO" id="GO:0006605">
    <property type="term" value="P:protein targeting"/>
    <property type="evidence" value="ECO:0007669"/>
    <property type="project" value="UniProtKB-UniRule"/>
</dbReference>
<dbReference type="GO" id="GO:0005886">
    <property type="term" value="C:plasma membrane"/>
    <property type="evidence" value="ECO:0007669"/>
    <property type="project" value="UniProtKB-SubCell"/>
</dbReference>
<dbReference type="Proteomes" id="UP000217944">
    <property type="component" value="Unassembled WGS sequence"/>
</dbReference>
<dbReference type="HAMAP" id="MF_01463_B">
    <property type="entry name" value="SecD_B"/>
    <property type="match status" value="1"/>
</dbReference>
<keyword evidence="3 9" id="KW-1003">Cell membrane</keyword>
<evidence type="ECO:0000256" key="4">
    <source>
        <dbReference type="ARBA" id="ARBA00022692"/>
    </source>
</evidence>
<dbReference type="RefSeq" id="WP_096258200.1">
    <property type="nucleotide sequence ID" value="NZ_BDME01000001.1"/>
</dbReference>
<dbReference type="Gene3D" id="1.20.1640.10">
    <property type="entry name" value="Multidrug efflux transporter AcrB transmembrane domain"/>
    <property type="match status" value="1"/>
</dbReference>
<dbReference type="PANTHER" id="PTHR30081">
    <property type="entry name" value="PROTEIN-EXPORT MEMBRANE PROTEIN SEC"/>
    <property type="match status" value="1"/>
</dbReference>
<dbReference type="InterPro" id="IPR022813">
    <property type="entry name" value="SecD/SecF_arch_bac"/>
</dbReference>
<dbReference type="InterPro" id="IPR055344">
    <property type="entry name" value="SecD_SecF_C_bact"/>
</dbReference>
<reference evidence="13 14" key="1">
    <citation type="journal article" date="2017" name="Syst. Appl. Microbiol.">
        <title>Lebetimonas natsushimae sp. nov., a novel strictly anaerobic, moderately thermophilic chemoautotroph isolated from a deep-sea hydrothermal vent polychaete nest in the Mid-Okinawa Trough.</title>
        <authorList>
            <person name="Nagata R."/>
            <person name="Takaki Y."/>
            <person name="Tame A."/>
            <person name="Nunoura T."/>
            <person name="Muto H."/>
            <person name="Mino S."/>
            <person name="Sawayama S."/>
            <person name="Takai K."/>
            <person name="Nakagawa S."/>
        </authorList>
    </citation>
    <scope>NUCLEOTIDE SEQUENCE [LARGE SCALE GENOMIC DNA]</scope>
    <source>
        <strain evidence="13 14">HS1857</strain>
    </source>
</reference>
<dbReference type="Gene3D" id="3.30.70.3400">
    <property type="match status" value="1"/>
</dbReference>
<evidence type="ECO:0000313" key="13">
    <source>
        <dbReference type="EMBL" id="GAX87043.1"/>
    </source>
</evidence>
<evidence type="ECO:0000256" key="2">
    <source>
        <dbReference type="ARBA" id="ARBA00022448"/>
    </source>
</evidence>
<name>A0A292YC13_9BACT</name>
<comment type="function">
    <text evidence="9">Part of the Sec protein translocase complex. Interacts with the SecYEG preprotein conducting channel. SecDF uses the proton motive force (PMF) to complete protein translocation after the ATP-dependent function of SecA.</text>
</comment>
<dbReference type="GO" id="GO:0065002">
    <property type="term" value="P:intracellular protein transmembrane transport"/>
    <property type="evidence" value="ECO:0007669"/>
    <property type="project" value="UniProtKB-UniRule"/>
</dbReference>
<gene>
    <name evidence="9" type="primary">secD</name>
    <name evidence="13" type="ORF">LNAT_P0338</name>
</gene>
<proteinExistence type="inferred from homology"/>
<dbReference type="FunFam" id="1.20.1640.10:FF:000004">
    <property type="entry name" value="Protein translocase subunit SecD"/>
    <property type="match status" value="1"/>
</dbReference>
<keyword evidence="2 9" id="KW-0813">Transport</keyword>
<dbReference type="Pfam" id="PF21760">
    <property type="entry name" value="SecD_1st"/>
    <property type="match status" value="1"/>
</dbReference>
<organism evidence="13 14">
    <name type="scientific">Lebetimonas natsushimae</name>
    <dbReference type="NCBI Taxonomy" id="1936991"/>
    <lineage>
        <taxon>Bacteria</taxon>
        <taxon>Pseudomonadati</taxon>
        <taxon>Campylobacterota</taxon>
        <taxon>Epsilonproteobacteria</taxon>
        <taxon>Nautiliales</taxon>
        <taxon>Nautiliaceae</taxon>
        <taxon>Lebetimonas</taxon>
    </lineage>
</organism>
<dbReference type="InterPro" id="IPR048634">
    <property type="entry name" value="SecD_SecF_C"/>
</dbReference>
<sequence>MKKLNYRLVIFIFAALFGIAFTIPSFIGKEPKVNLGLDLQGGIYLVLGVKGDEAVKSKIKTFASTIKYITNKKEIFIDNLKVNNKTLSFELIDKDDAPKMDEILKKLKGTQVIKKHTKEGILYIVKLTPKEIEKTREDALNQAIQTIRSRLDAFGLAEPSVTKQGKDKIVVELPGIKTQKEKNSIKKLISTSAHLELYAVDDEHKAVTPKDAAKYGDILLPSKDNPNRKYLLKTPPVLDGSMITDATVGFTQKTNQPAIFFTLNSQGAAIFGDFTGKNVGKRLAIVVDNKVYSAPVIQERIGGGSGQITVGSPEEAHVLAIALRSGSLPAPVILLEQRSVGASLGADSIKKSLIALISGFVIVVIFMAWYYNLAGIIADIALIVNLFLIIAIMALFGATLTLPGMAGIVLTVGMAVDANVIINERIRELIREGKNIKTAIEGGYKNAMSAIVDANITTLIAAIALFAYGTGTIKGFAITMAIGILASMLTAILGTHGIWEYLLAGGKKITPKHFGMKA</sequence>
<comment type="similarity">
    <text evidence="9">Belongs to the SecD/SecF family. SecD subfamily.</text>
</comment>
<keyword evidence="8 9" id="KW-0472">Membrane</keyword>
<comment type="caution">
    <text evidence="9">Lacks conserved residue(s) required for the propagation of feature annotation.</text>
</comment>
<feature type="domain" description="Protein translocase subunit SecDF P1" evidence="11">
    <location>
        <begin position="140"/>
        <end position="202"/>
    </location>
</feature>
<evidence type="ECO:0000256" key="3">
    <source>
        <dbReference type="ARBA" id="ARBA00022475"/>
    </source>
</evidence>
<accession>A0A292YC13</accession>
<dbReference type="NCBIfam" id="TIGR01129">
    <property type="entry name" value="secD"/>
    <property type="match status" value="1"/>
</dbReference>
<feature type="transmembrane region" description="Helical" evidence="9">
    <location>
        <begin position="380"/>
        <end position="398"/>
    </location>
</feature>
<dbReference type="SUPFAM" id="SSF82866">
    <property type="entry name" value="Multidrug efflux transporter AcrB transmembrane domain"/>
    <property type="match status" value="1"/>
</dbReference>
<dbReference type="NCBIfam" id="TIGR00916">
    <property type="entry name" value="2A0604s01"/>
    <property type="match status" value="1"/>
</dbReference>
<dbReference type="OrthoDB" id="9805019at2"/>
<dbReference type="GO" id="GO:0015450">
    <property type="term" value="F:protein-transporting ATPase activity"/>
    <property type="evidence" value="ECO:0007669"/>
    <property type="project" value="InterPro"/>
</dbReference>
<evidence type="ECO:0000259" key="11">
    <source>
        <dbReference type="Pfam" id="PF21760"/>
    </source>
</evidence>
<evidence type="ECO:0000313" key="14">
    <source>
        <dbReference type="Proteomes" id="UP000217944"/>
    </source>
</evidence>
<evidence type="ECO:0000256" key="6">
    <source>
        <dbReference type="ARBA" id="ARBA00022989"/>
    </source>
</evidence>